<protein>
    <submittedName>
        <fullName evidence="1">Uncharacterized protein</fullName>
    </submittedName>
</protein>
<accession>A0A821RRL5</accession>
<proteinExistence type="predicted"/>
<comment type="caution">
    <text evidence="1">The sequence shown here is derived from an EMBL/GenBank/DDBJ whole genome shotgun (WGS) entry which is preliminary data.</text>
</comment>
<gene>
    <name evidence="1" type="ORF">PMACD_LOCUS6674</name>
</gene>
<reference evidence="1" key="1">
    <citation type="submission" date="2021-02" db="EMBL/GenBank/DDBJ databases">
        <authorList>
            <person name="Steward A R."/>
        </authorList>
    </citation>
    <scope>NUCLEOTIDE SEQUENCE</scope>
</reference>
<dbReference type="Proteomes" id="UP000663880">
    <property type="component" value="Unassembled WGS sequence"/>
</dbReference>
<dbReference type="AlphaFoldDB" id="A0A821RRL5"/>
<name>A0A821RRL5_9NEOP</name>
<sequence length="95" mass="11178">MATYSKDLCIYRSIPKQRLEKLDKRFPKVTQRPRISTYYGPDIVGMQGDLILRARRTAEIETMKPTKRDDQKMWTELKCKALNSARSRVKTRATK</sequence>
<evidence type="ECO:0000313" key="1">
    <source>
        <dbReference type="EMBL" id="CAF4846505.1"/>
    </source>
</evidence>
<keyword evidence="2" id="KW-1185">Reference proteome</keyword>
<evidence type="ECO:0000313" key="2">
    <source>
        <dbReference type="Proteomes" id="UP000663880"/>
    </source>
</evidence>
<organism evidence="1 2">
    <name type="scientific">Pieris macdunnoughi</name>
    <dbReference type="NCBI Taxonomy" id="345717"/>
    <lineage>
        <taxon>Eukaryota</taxon>
        <taxon>Metazoa</taxon>
        <taxon>Ecdysozoa</taxon>
        <taxon>Arthropoda</taxon>
        <taxon>Hexapoda</taxon>
        <taxon>Insecta</taxon>
        <taxon>Pterygota</taxon>
        <taxon>Neoptera</taxon>
        <taxon>Endopterygota</taxon>
        <taxon>Lepidoptera</taxon>
        <taxon>Glossata</taxon>
        <taxon>Ditrysia</taxon>
        <taxon>Papilionoidea</taxon>
        <taxon>Pieridae</taxon>
        <taxon>Pierinae</taxon>
        <taxon>Pieris</taxon>
    </lineage>
</organism>
<dbReference type="EMBL" id="CAJOBZ010000015">
    <property type="protein sequence ID" value="CAF4846505.1"/>
    <property type="molecule type" value="Genomic_DNA"/>
</dbReference>